<evidence type="ECO:0000313" key="3">
    <source>
        <dbReference type="EMBL" id="PHP64728.1"/>
    </source>
</evidence>
<dbReference type="Proteomes" id="UP000221168">
    <property type="component" value="Unassembled WGS sequence"/>
</dbReference>
<dbReference type="AlphaFoldDB" id="A0A2G1QHP5"/>
<feature type="signal peptide" evidence="2">
    <location>
        <begin position="1"/>
        <end position="26"/>
    </location>
</feature>
<reference evidence="3 4" key="1">
    <citation type="submission" date="2017-10" db="EMBL/GenBank/DDBJ databases">
        <title>Sedimentibacterium mangrovi gen. nov., sp. nov., a novel member of family Phyllobacteriacea isolated from mangrove sediment.</title>
        <authorList>
            <person name="Liao H."/>
            <person name="Tian Y."/>
        </authorList>
    </citation>
    <scope>NUCLEOTIDE SEQUENCE [LARGE SCALE GENOMIC DNA]</scope>
    <source>
        <strain evidence="3 4">X9-2-2</strain>
    </source>
</reference>
<keyword evidence="4" id="KW-1185">Reference proteome</keyword>
<protein>
    <submittedName>
        <fullName evidence="3">Uncharacterized protein</fullName>
    </submittedName>
</protein>
<proteinExistence type="predicted"/>
<sequence>MSNFKTRAILFSTALVAGLFTSGVNAAPVMSFELPAPSDTDVLLVHGRHRGCQMGFVRDWGERDWHAHRRGQVVDCEPPGAGDDDDDDGASQGPEVEFSEGCVSVGPLTMCPGDN</sequence>
<name>A0A2G1QHP5_9HYPH</name>
<accession>A0A2G1QHP5</accession>
<dbReference type="EMBL" id="PDVP01000025">
    <property type="protein sequence ID" value="PHP64728.1"/>
    <property type="molecule type" value="Genomic_DNA"/>
</dbReference>
<feature type="region of interest" description="Disordered" evidence="1">
    <location>
        <begin position="73"/>
        <end position="98"/>
    </location>
</feature>
<evidence type="ECO:0000256" key="1">
    <source>
        <dbReference type="SAM" id="MobiDB-lite"/>
    </source>
</evidence>
<keyword evidence="2" id="KW-0732">Signal</keyword>
<organism evidence="3 4">
    <name type="scientific">Zhengella mangrovi</name>
    <dbReference type="NCBI Taxonomy" id="1982044"/>
    <lineage>
        <taxon>Bacteria</taxon>
        <taxon>Pseudomonadati</taxon>
        <taxon>Pseudomonadota</taxon>
        <taxon>Alphaproteobacteria</taxon>
        <taxon>Hyphomicrobiales</taxon>
        <taxon>Notoacmeibacteraceae</taxon>
        <taxon>Zhengella</taxon>
    </lineage>
</organism>
<evidence type="ECO:0000313" key="4">
    <source>
        <dbReference type="Proteomes" id="UP000221168"/>
    </source>
</evidence>
<dbReference type="RefSeq" id="WP_099308708.1">
    <property type="nucleotide sequence ID" value="NZ_PDVP01000025.1"/>
</dbReference>
<comment type="caution">
    <text evidence="3">The sequence shown here is derived from an EMBL/GenBank/DDBJ whole genome shotgun (WGS) entry which is preliminary data.</text>
</comment>
<gene>
    <name evidence="3" type="ORF">CSC94_22915</name>
</gene>
<evidence type="ECO:0000256" key="2">
    <source>
        <dbReference type="SAM" id="SignalP"/>
    </source>
</evidence>
<feature type="chain" id="PRO_5013888117" evidence="2">
    <location>
        <begin position="27"/>
        <end position="115"/>
    </location>
</feature>